<accession>A0AAD4BSJ5</accession>
<gene>
    <name evidence="2" type="ORF">L210DRAFT_3504582</name>
</gene>
<evidence type="ECO:0000256" key="1">
    <source>
        <dbReference type="SAM" id="MobiDB-lite"/>
    </source>
</evidence>
<feature type="compositionally biased region" description="Basic and acidic residues" evidence="1">
    <location>
        <begin position="72"/>
        <end position="88"/>
    </location>
</feature>
<dbReference type="Proteomes" id="UP001194468">
    <property type="component" value="Unassembled WGS sequence"/>
</dbReference>
<organism evidence="2 3">
    <name type="scientific">Boletus edulis BED1</name>
    <dbReference type="NCBI Taxonomy" id="1328754"/>
    <lineage>
        <taxon>Eukaryota</taxon>
        <taxon>Fungi</taxon>
        <taxon>Dikarya</taxon>
        <taxon>Basidiomycota</taxon>
        <taxon>Agaricomycotina</taxon>
        <taxon>Agaricomycetes</taxon>
        <taxon>Agaricomycetidae</taxon>
        <taxon>Boletales</taxon>
        <taxon>Boletineae</taxon>
        <taxon>Boletaceae</taxon>
        <taxon>Boletoideae</taxon>
        <taxon>Boletus</taxon>
    </lineage>
</organism>
<sequence>MKDNHAYGGDGDLTDVDGPTDGGTQKKVQPESEDGGNRGAEKTKHVGPRNNDKGKAHAHDMEDGMPNVGPSSKDKGKAHAHDMEDAPRTDGPLSTRNTKTKHVGPSSKTKGKASVHNTPNDAPRKDRPLSSSNTKKGMAQAEDLGYAGQPRPMRPTKQSKVKQSANTTLPERTKVNVTSAVTTSANAPFAMGSAKESTTCTLPNQERPNQPPLKSAALTSANNMPLMPLDTSQLNVISAEKTTDLLMNSADQRTWLIAKSTLMSKMQNNHLPWTSQKEWNSDEKSNVGIGSDQRRRRGHIGKSANKDEVKPDAITPRHSGHAQYVPAPLDAEYDVLAITKKC</sequence>
<evidence type="ECO:0000313" key="3">
    <source>
        <dbReference type="Proteomes" id="UP001194468"/>
    </source>
</evidence>
<dbReference type="AlphaFoldDB" id="A0AAD4BSJ5"/>
<feature type="region of interest" description="Disordered" evidence="1">
    <location>
        <begin position="1"/>
        <end position="174"/>
    </location>
</feature>
<dbReference type="EMBL" id="WHUW01000015">
    <property type="protein sequence ID" value="KAF8438818.1"/>
    <property type="molecule type" value="Genomic_DNA"/>
</dbReference>
<name>A0AAD4BSJ5_BOLED</name>
<comment type="caution">
    <text evidence="2">The sequence shown here is derived from an EMBL/GenBank/DDBJ whole genome shotgun (WGS) entry which is preliminary data.</text>
</comment>
<proteinExistence type="predicted"/>
<reference evidence="2" key="1">
    <citation type="submission" date="2019-10" db="EMBL/GenBank/DDBJ databases">
        <authorList>
            <consortium name="DOE Joint Genome Institute"/>
            <person name="Kuo A."/>
            <person name="Miyauchi S."/>
            <person name="Kiss E."/>
            <person name="Drula E."/>
            <person name="Kohler A."/>
            <person name="Sanchez-Garcia M."/>
            <person name="Andreopoulos B."/>
            <person name="Barry K.W."/>
            <person name="Bonito G."/>
            <person name="Buee M."/>
            <person name="Carver A."/>
            <person name="Chen C."/>
            <person name="Cichocki N."/>
            <person name="Clum A."/>
            <person name="Culley D."/>
            <person name="Crous P.W."/>
            <person name="Fauchery L."/>
            <person name="Girlanda M."/>
            <person name="Hayes R."/>
            <person name="Keri Z."/>
            <person name="LaButti K."/>
            <person name="Lipzen A."/>
            <person name="Lombard V."/>
            <person name="Magnuson J."/>
            <person name="Maillard F."/>
            <person name="Morin E."/>
            <person name="Murat C."/>
            <person name="Nolan M."/>
            <person name="Ohm R."/>
            <person name="Pangilinan J."/>
            <person name="Pereira M."/>
            <person name="Perotto S."/>
            <person name="Peter M."/>
            <person name="Riley R."/>
            <person name="Sitrit Y."/>
            <person name="Stielow B."/>
            <person name="Szollosi G."/>
            <person name="Zifcakova L."/>
            <person name="Stursova M."/>
            <person name="Spatafora J.W."/>
            <person name="Tedersoo L."/>
            <person name="Vaario L.-M."/>
            <person name="Yamada A."/>
            <person name="Yan M."/>
            <person name="Wang P."/>
            <person name="Xu J."/>
            <person name="Bruns T."/>
            <person name="Baldrian P."/>
            <person name="Vilgalys R."/>
            <person name="Henrissat B."/>
            <person name="Grigoriev I.V."/>
            <person name="Hibbett D."/>
            <person name="Nagy L.G."/>
            <person name="Martin F.M."/>
        </authorList>
    </citation>
    <scope>NUCLEOTIDE SEQUENCE</scope>
    <source>
        <strain evidence="2">BED1</strain>
    </source>
</reference>
<feature type="compositionally biased region" description="Polar residues" evidence="1">
    <location>
        <begin position="156"/>
        <end position="174"/>
    </location>
</feature>
<feature type="compositionally biased region" description="Basic and acidic residues" evidence="1">
    <location>
        <begin position="35"/>
        <end position="62"/>
    </location>
</feature>
<evidence type="ECO:0000313" key="2">
    <source>
        <dbReference type="EMBL" id="KAF8438818.1"/>
    </source>
</evidence>
<keyword evidence="3" id="KW-1185">Reference proteome</keyword>
<protein>
    <submittedName>
        <fullName evidence="2">Uncharacterized protein</fullName>
    </submittedName>
</protein>
<feature type="region of interest" description="Disordered" evidence="1">
    <location>
        <begin position="275"/>
        <end position="323"/>
    </location>
</feature>
<reference evidence="2" key="2">
    <citation type="journal article" date="2020" name="Nat. Commun.">
        <title>Large-scale genome sequencing of mycorrhizal fungi provides insights into the early evolution of symbiotic traits.</title>
        <authorList>
            <person name="Miyauchi S."/>
            <person name="Kiss E."/>
            <person name="Kuo A."/>
            <person name="Drula E."/>
            <person name="Kohler A."/>
            <person name="Sanchez-Garcia M."/>
            <person name="Morin E."/>
            <person name="Andreopoulos B."/>
            <person name="Barry K.W."/>
            <person name="Bonito G."/>
            <person name="Buee M."/>
            <person name="Carver A."/>
            <person name="Chen C."/>
            <person name="Cichocki N."/>
            <person name="Clum A."/>
            <person name="Culley D."/>
            <person name="Crous P.W."/>
            <person name="Fauchery L."/>
            <person name="Girlanda M."/>
            <person name="Hayes R.D."/>
            <person name="Keri Z."/>
            <person name="LaButti K."/>
            <person name="Lipzen A."/>
            <person name="Lombard V."/>
            <person name="Magnuson J."/>
            <person name="Maillard F."/>
            <person name="Murat C."/>
            <person name="Nolan M."/>
            <person name="Ohm R.A."/>
            <person name="Pangilinan J."/>
            <person name="Pereira M.F."/>
            <person name="Perotto S."/>
            <person name="Peter M."/>
            <person name="Pfister S."/>
            <person name="Riley R."/>
            <person name="Sitrit Y."/>
            <person name="Stielow J.B."/>
            <person name="Szollosi G."/>
            <person name="Zifcakova L."/>
            <person name="Stursova M."/>
            <person name="Spatafora J.W."/>
            <person name="Tedersoo L."/>
            <person name="Vaario L.M."/>
            <person name="Yamada A."/>
            <person name="Yan M."/>
            <person name="Wang P."/>
            <person name="Xu J."/>
            <person name="Bruns T."/>
            <person name="Baldrian P."/>
            <person name="Vilgalys R."/>
            <person name="Dunand C."/>
            <person name="Henrissat B."/>
            <person name="Grigoriev I.V."/>
            <person name="Hibbett D."/>
            <person name="Nagy L.G."/>
            <person name="Martin F.M."/>
        </authorList>
    </citation>
    <scope>NUCLEOTIDE SEQUENCE</scope>
    <source>
        <strain evidence="2">BED1</strain>
    </source>
</reference>